<feature type="region of interest" description="Disordered" evidence="1">
    <location>
        <begin position="322"/>
        <end position="349"/>
    </location>
</feature>
<organism evidence="3 4">
    <name type="scientific">Flaviaesturariibacter aridisoli</name>
    <dbReference type="NCBI Taxonomy" id="2545761"/>
    <lineage>
        <taxon>Bacteria</taxon>
        <taxon>Pseudomonadati</taxon>
        <taxon>Bacteroidota</taxon>
        <taxon>Chitinophagia</taxon>
        <taxon>Chitinophagales</taxon>
        <taxon>Chitinophagaceae</taxon>
        <taxon>Flaviaestuariibacter</taxon>
    </lineage>
</organism>
<evidence type="ECO:0000313" key="4">
    <source>
        <dbReference type="Proteomes" id="UP000295164"/>
    </source>
</evidence>
<dbReference type="AlphaFoldDB" id="A0A4R4E309"/>
<proteinExistence type="predicted"/>
<reference evidence="3 4" key="1">
    <citation type="submission" date="2019-03" db="EMBL/GenBank/DDBJ databases">
        <authorList>
            <person name="Kim M.K.M."/>
        </authorList>
    </citation>
    <scope>NUCLEOTIDE SEQUENCE [LARGE SCALE GENOMIC DNA]</scope>
    <source>
        <strain evidence="3 4">17J68-15</strain>
    </source>
</reference>
<dbReference type="Proteomes" id="UP000295164">
    <property type="component" value="Unassembled WGS sequence"/>
</dbReference>
<protein>
    <submittedName>
        <fullName evidence="3">DUF2167 domain-containing protein</fullName>
    </submittedName>
</protein>
<dbReference type="OrthoDB" id="196355at2"/>
<evidence type="ECO:0000313" key="3">
    <source>
        <dbReference type="EMBL" id="TCZ70178.1"/>
    </source>
</evidence>
<comment type="caution">
    <text evidence="3">The sequence shown here is derived from an EMBL/GenBank/DDBJ whole genome shotgun (WGS) entry which is preliminary data.</text>
</comment>
<accession>A0A4R4E309</accession>
<dbReference type="Pfam" id="PF09935">
    <property type="entry name" value="DUF2167"/>
    <property type="match status" value="1"/>
</dbReference>
<evidence type="ECO:0000256" key="1">
    <source>
        <dbReference type="SAM" id="MobiDB-lite"/>
    </source>
</evidence>
<keyword evidence="4" id="KW-1185">Reference proteome</keyword>
<dbReference type="EMBL" id="SKFH01000017">
    <property type="protein sequence ID" value="TCZ70178.1"/>
    <property type="molecule type" value="Genomic_DNA"/>
</dbReference>
<keyword evidence="2" id="KW-0812">Transmembrane</keyword>
<gene>
    <name evidence="3" type="ORF">E0486_11515</name>
</gene>
<feature type="compositionally biased region" description="Pro residues" evidence="1">
    <location>
        <begin position="333"/>
        <end position="343"/>
    </location>
</feature>
<feature type="transmembrane region" description="Helical" evidence="2">
    <location>
        <begin position="289"/>
        <end position="314"/>
    </location>
</feature>
<keyword evidence="2" id="KW-0472">Membrane</keyword>
<dbReference type="InterPro" id="IPR018682">
    <property type="entry name" value="DUF2167_membr"/>
</dbReference>
<evidence type="ECO:0000256" key="2">
    <source>
        <dbReference type="SAM" id="Phobius"/>
    </source>
</evidence>
<name>A0A4R4E309_9BACT</name>
<sequence>MCAASFCLLGLSFLLLHITKTYYSQLLMKSLLLPVLLLLGLCATAGEPGDTTQINKLAEELVKLQKIEQGLKYQTGKISLTNGVATVNVPKGFRFLGPEDSKKVLEDAWGNLPGDAPLGMIVPGDEGSAINADYAFIVQYEGMGYVKDNDADKINYDDLLKQMKEDGVAANAERRKQGLQTLDLLGWASKPHYDKANKILYWAKEIRAEGSEEHTLNYDIRVLGRKGVLVLQAVAGMSQLDSVNVHIKDVLGMVAFNEGHRYADFDSNTDEIAAWTIGGLVAGKVLAKVGFFAIILKYIKLIVLGLVAIVGGIWRRITGRKKEDDGPIAYDPAPDPAPAPEPAPVEENA</sequence>
<keyword evidence="2" id="KW-1133">Transmembrane helix</keyword>